<accession>A0A067T6I3</accession>
<dbReference type="AlphaFoldDB" id="A0A067T6I3"/>
<gene>
    <name evidence="1" type="ORF">GALMADRAFT_558716</name>
</gene>
<dbReference type="Proteomes" id="UP000027222">
    <property type="component" value="Unassembled WGS sequence"/>
</dbReference>
<dbReference type="HOGENOM" id="CLU_064117_0_0_1"/>
<dbReference type="EMBL" id="KL142382">
    <property type="protein sequence ID" value="KDR74623.1"/>
    <property type="molecule type" value="Genomic_DNA"/>
</dbReference>
<name>A0A067T6I3_GALM3</name>
<organism evidence="1 2">
    <name type="scientific">Galerina marginata (strain CBS 339.88)</name>
    <dbReference type="NCBI Taxonomy" id="685588"/>
    <lineage>
        <taxon>Eukaryota</taxon>
        <taxon>Fungi</taxon>
        <taxon>Dikarya</taxon>
        <taxon>Basidiomycota</taxon>
        <taxon>Agaricomycotina</taxon>
        <taxon>Agaricomycetes</taxon>
        <taxon>Agaricomycetidae</taxon>
        <taxon>Agaricales</taxon>
        <taxon>Agaricineae</taxon>
        <taxon>Strophariaceae</taxon>
        <taxon>Galerina</taxon>
    </lineage>
</organism>
<evidence type="ECO:0008006" key="3">
    <source>
        <dbReference type="Google" id="ProtNLM"/>
    </source>
</evidence>
<evidence type="ECO:0000313" key="1">
    <source>
        <dbReference type="EMBL" id="KDR74623.1"/>
    </source>
</evidence>
<dbReference type="SUPFAM" id="SSF52047">
    <property type="entry name" value="RNI-like"/>
    <property type="match status" value="1"/>
</dbReference>
<proteinExistence type="predicted"/>
<reference evidence="2" key="1">
    <citation type="journal article" date="2014" name="Proc. Natl. Acad. Sci. U.S.A.">
        <title>Extensive sampling of basidiomycete genomes demonstrates inadequacy of the white-rot/brown-rot paradigm for wood decay fungi.</title>
        <authorList>
            <person name="Riley R."/>
            <person name="Salamov A.A."/>
            <person name="Brown D.W."/>
            <person name="Nagy L.G."/>
            <person name="Floudas D."/>
            <person name="Held B.W."/>
            <person name="Levasseur A."/>
            <person name="Lombard V."/>
            <person name="Morin E."/>
            <person name="Otillar R."/>
            <person name="Lindquist E.A."/>
            <person name="Sun H."/>
            <person name="LaButti K.M."/>
            <person name="Schmutz J."/>
            <person name="Jabbour D."/>
            <person name="Luo H."/>
            <person name="Baker S.E."/>
            <person name="Pisabarro A.G."/>
            <person name="Walton J.D."/>
            <person name="Blanchette R.A."/>
            <person name="Henrissat B."/>
            <person name="Martin F."/>
            <person name="Cullen D."/>
            <person name="Hibbett D.S."/>
            <person name="Grigoriev I.V."/>
        </authorList>
    </citation>
    <scope>NUCLEOTIDE SEQUENCE [LARGE SCALE GENOMIC DNA]</scope>
    <source>
        <strain evidence="2">CBS 339.88</strain>
    </source>
</reference>
<dbReference type="OrthoDB" id="2745898at2759"/>
<dbReference type="InterPro" id="IPR032675">
    <property type="entry name" value="LRR_dom_sf"/>
</dbReference>
<keyword evidence="2" id="KW-1185">Reference proteome</keyword>
<protein>
    <recommendedName>
        <fullName evidence="3">F-box domain-containing protein</fullName>
    </recommendedName>
</protein>
<evidence type="ECO:0000313" key="2">
    <source>
        <dbReference type="Proteomes" id="UP000027222"/>
    </source>
</evidence>
<sequence>MISLLDLPLELIFAILDDTRNDRNLLFAVSFTCQALRDLVSPLLYSNIHIQDYMNLSAFAEKMLNNSHLASLVISFVGPIIPTKSARVQQPPDGWLQNMVNLKSLHLTKRHDNRQPFPKVPFRLTSLEVNCSNGLAFIESFLKDQTNLESISVGSIPDLAYKPLSPLACPNLKVLRGNINAARSILPGRRVARLDWKYTQDEPIRVSVNLLNHISDELSNLRSLSYSTESSSVGIHPLYIMSTVNLRSLRFLEIEIMYPQDWEIISSFPNLRVFLVLEPFGVFMSMVNQPALISELFSKCATLQRIDVGRQDKALPCSRWVRDKSVPNSIPLHIAEEGRMEFLDDLDCDDRG</sequence>
<dbReference type="Gene3D" id="3.80.10.10">
    <property type="entry name" value="Ribonuclease Inhibitor"/>
    <property type="match status" value="1"/>
</dbReference>